<evidence type="ECO:0000256" key="8">
    <source>
        <dbReference type="ARBA" id="ARBA00023306"/>
    </source>
</evidence>
<evidence type="ECO:0000313" key="11">
    <source>
        <dbReference type="EMBL" id="KAB1218792.1"/>
    </source>
</evidence>
<feature type="compositionally biased region" description="Polar residues" evidence="10">
    <location>
        <begin position="952"/>
        <end position="971"/>
    </location>
</feature>
<dbReference type="PANTHER" id="PTHR12663:SF69">
    <property type="entry name" value="SISTER CHROMATID COHESION PROTEIN PDS5 HOMOLOG E"/>
    <property type="match status" value="1"/>
</dbReference>
<evidence type="ECO:0000256" key="6">
    <source>
        <dbReference type="ARBA" id="ARBA00023204"/>
    </source>
</evidence>
<feature type="compositionally biased region" description="Basic residues" evidence="10">
    <location>
        <begin position="583"/>
        <end position="592"/>
    </location>
</feature>
<evidence type="ECO:0000256" key="9">
    <source>
        <dbReference type="ARBA" id="ARBA00058864"/>
    </source>
</evidence>
<sequence>MTSAEADLEEQLKEAGNKLLSPPSSIDELLNLLDISLRKTIARENILKPKITASEEVLHNFPKARRKWKGLEGKCSAAPGSIHPSLGGLCPAGGRGLGVLHPMRGGWQPPCGKSTFSNVANDVGVANFCIVRKGSPSLASHVPQEKSREANKAENLLANVEQAPSESKKDALLPSMKALITNELLRHADIDVKVSVASCITEIMRITAPDAPYNDEQMKEIFQLTVVAFEKLSDLSSRCYMKAVSMLETVAKVRSCLVMLDLECDALVVEMFENFFKSIRFSHPDAVVSSMEAIMTMVIEESEEISFDLLGPLLASVKKENQTVSPISWKLGEKVMSNCAVKLKDCLKETVQSMDIALDDYSEIVTSICKTGPDHLEHEPVNGSEEHFADENKLEKRTDANEPPRTDLNKPSKVTEGLASDTVCPTKVGQPVDGTVKLRMRNSPRNDDSSKSLQHSRLTKNSKSTGARSNADSGSLQSTFSAKSAIERVSAPKKRGRKPNSLMNPEEGYDHSWISTGNKTRYMRRLKPHDRGVDDSPPENLNSEKATELPEDVTEPSGFQTKTNEIGTAVFPSPDQSLSEASHRRRGRPKKKGNMENQDADPNSLSRSEEKVVEKASQSADIRRKRKSEVTKRESAVASVPEEKPKNEVAVASVPEEKPLKLSAMNAEKMKDRSSTERVVKKRKRDDATSEKDITEASSSKMVSKSGAKSTNRDDSYSEETPKKKLRRTRTATKEESSEKPELDERLVGSRIRVWWPLDKMFYEGVINSYDAVKKKHQVLYADGDEEILNLRKERWELVGDNILPGSQETDLPEPEALADIRQKSKGKAKSAKSKSAKREKVDSSSKRSAASAVISKVDPEKSGGNSSDDPKAVISKVDLEKSGGNSADDPKAVISKLDPEKSGGNSADEPKAVKPIAVNESVDAPSRMDDRGKDGGHKHSPGKLSIEKLKPSTSLKQYMPRTTTLPKGFL</sequence>
<organism evidence="11 12">
    <name type="scientific">Morella rubra</name>
    <name type="common">Chinese bayberry</name>
    <dbReference type="NCBI Taxonomy" id="262757"/>
    <lineage>
        <taxon>Eukaryota</taxon>
        <taxon>Viridiplantae</taxon>
        <taxon>Streptophyta</taxon>
        <taxon>Embryophyta</taxon>
        <taxon>Tracheophyta</taxon>
        <taxon>Spermatophyta</taxon>
        <taxon>Magnoliopsida</taxon>
        <taxon>eudicotyledons</taxon>
        <taxon>Gunneridae</taxon>
        <taxon>Pentapetalae</taxon>
        <taxon>rosids</taxon>
        <taxon>fabids</taxon>
        <taxon>Fagales</taxon>
        <taxon>Myricaceae</taxon>
        <taxon>Morella</taxon>
    </lineage>
</organism>
<feature type="compositionally biased region" description="Basic residues" evidence="10">
    <location>
        <begin position="824"/>
        <end position="836"/>
    </location>
</feature>
<dbReference type="GO" id="GO:0007064">
    <property type="term" value="P:mitotic sister chromatid cohesion"/>
    <property type="evidence" value="ECO:0007669"/>
    <property type="project" value="InterPro"/>
</dbReference>
<feature type="compositionally biased region" description="Polar residues" evidence="10">
    <location>
        <begin position="451"/>
        <end position="482"/>
    </location>
</feature>
<dbReference type="Gene3D" id="2.30.30.140">
    <property type="match status" value="1"/>
</dbReference>
<keyword evidence="12" id="KW-1185">Reference proteome</keyword>
<dbReference type="Proteomes" id="UP000516437">
    <property type="component" value="Chromosome 3"/>
</dbReference>
<keyword evidence="8" id="KW-0131">Cell cycle</keyword>
<gene>
    <name evidence="11" type="ORF">CJ030_MR3G026672</name>
</gene>
<feature type="compositionally biased region" description="Polar residues" evidence="10">
    <location>
        <begin position="595"/>
        <end position="606"/>
    </location>
</feature>
<proteinExistence type="inferred from homology"/>
<feature type="compositionally biased region" description="Basic and acidic residues" evidence="10">
    <location>
        <begin position="628"/>
        <end position="647"/>
    </location>
</feature>
<evidence type="ECO:0008006" key="13">
    <source>
        <dbReference type="Google" id="ProtNLM"/>
    </source>
</evidence>
<feature type="compositionally biased region" description="Polar residues" evidence="10">
    <location>
        <begin position="557"/>
        <end position="566"/>
    </location>
</feature>
<feature type="compositionally biased region" description="Polar residues" evidence="10">
    <location>
        <begin position="696"/>
        <end position="710"/>
    </location>
</feature>
<evidence type="ECO:0000256" key="7">
    <source>
        <dbReference type="ARBA" id="ARBA00023242"/>
    </source>
</evidence>
<keyword evidence="4" id="KW-0227">DNA damage</keyword>
<feature type="compositionally biased region" description="Basic and acidic residues" evidence="10">
    <location>
        <begin position="711"/>
        <end position="723"/>
    </location>
</feature>
<evidence type="ECO:0000256" key="4">
    <source>
        <dbReference type="ARBA" id="ARBA00022763"/>
    </source>
</evidence>
<evidence type="ECO:0000256" key="1">
    <source>
        <dbReference type="ARBA" id="ARBA00004123"/>
    </source>
</evidence>
<reference evidence="11 12" key="1">
    <citation type="journal article" date="2019" name="Plant Biotechnol. J.">
        <title>The red bayberry genome and genetic basis of sex determination.</title>
        <authorList>
            <person name="Jia H.M."/>
            <person name="Jia H.J."/>
            <person name="Cai Q.L."/>
            <person name="Wang Y."/>
            <person name="Zhao H.B."/>
            <person name="Yang W.F."/>
            <person name="Wang G.Y."/>
            <person name="Li Y.H."/>
            <person name="Zhan D.L."/>
            <person name="Shen Y.T."/>
            <person name="Niu Q.F."/>
            <person name="Chang L."/>
            <person name="Qiu J."/>
            <person name="Zhao L."/>
            <person name="Xie H.B."/>
            <person name="Fu W.Y."/>
            <person name="Jin J."/>
            <person name="Li X.W."/>
            <person name="Jiao Y."/>
            <person name="Zhou C.C."/>
            <person name="Tu T."/>
            <person name="Chai C.Y."/>
            <person name="Gao J.L."/>
            <person name="Fan L.J."/>
            <person name="van de Weg E."/>
            <person name="Wang J.Y."/>
            <person name="Gao Z.S."/>
        </authorList>
    </citation>
    <scope>NUCLEOTIDE SEQUENCE [LARGE SCALE GENOMIC DNA]</scope>
    <source>
        <tissue evidence="11">Leaves</tissue>
    </source>
</reference>
<feature type="compositionally biased region" description="Basic and acidic residues" evidence="10">
    <location>
        <begin position="668"/>
        <end position="695"/>
    </location>
</feature>
<comment type="caution">
    <text evidence="11">The sequence shown here is derived from an EMBL/GenBank/DDBJ whole genome shotgun (WGS) entry which is preliminary data.</text>
</comment>
<protein>
    <recommendedName>
        <fullName evidence="13">Sister chromatid cohesion protein PDS5 B-B</fullName>
    </recommendedName>
</protein>
<dbReference type="InterPro" id="IPR039776">
    <property type="entry name" value="Pds5"/>
</dbReference>
<dbReference type="GO" id="GO:0006281">
    <property type="term" value="P:DNA repair"/>
    <property type="evidence" value="ECO:0007669"/>
    <property type="project" value="UniProtKB-KW"/>
</dbReference>
<feature type="compositionally biased region" description="Basic and acidic residues" evidence="10">
    <location>
        <begin position="837"/>
        <end position="846"/>
    </location>
</feature>
<dbReference type="Pfam" id="PF20168">
    <property type="entry name" value="PDS5"/>
    <property type="match status" value="1"/>
</dbReference>
<dbReference type="GO" id="GO:0005634">
    <property type="term" value="C:nucleus"/>
    <property type="evidence" value="ECO:0007669"/>
    <property type="project" value="UniProtKB-SubCell"/>
</dbReference>
<evidence type="ECO:0000256" key="3">
    <source>
        <dbReference type="ARBA" id="ARBA00022737"/>
    </source>
</evidence>
<dbReference type="CDD" id="cd20404">
    <property type="entry name" value="Tudor_Agenet_AtEML-like"/>
    <property type="match status" value="1"/>
</dbReference>
<feature type="region of interest" description="Disordered" evidence="10">
    <location>
        <begin position="802"/>
        <end position="971"/>
    </location>
</feature>
<evidence type="ECO:0000313" key="12">
    <source>
        <dbReference type="Proteomes" id="UP000516437"/>
    </source>
</evidence>
<evidence type="ECO:0000256" key="10">
    <source>
        <dbReference type="SAM" id="MobiDB-lite"/>
    </source>
</evidence>
<dbReference type="GO" id="GO:0035825">
    <property type="term" value="P:homologous recombination"/>
    <property type="evidence" value="ECO:0007669"/>
    <property type="project" value="UniProtKB-ARBA"/>
</dbReference>
<feature type="compositionally biased region" description="Basic and acidic residues" evidence="10">
    <location>
        <begin position="375"/>
        <end position="410"/>
    </location>
</feature>
<dbReference type="EMBL" id="RXIC02000021">
    <property type="protein sequence ID" value="KAB1218792.1"/>
    <property type="molecule type" value="Genomic_DNA"/>
</dbReference>
<dbReference type="GO" id="GO:0000785">
    <property type="term" value="C:chromatin"/>
    <property type="evidence" value="ECO:0007669"/>
    <property type="project" value="TreeGrafter"/>
</dbReference>
<dbReference type="OrthoDB" id="200660at2759"/>
<keyword evidence="6" id="KW-0234">DNA repair</keyword>
<evidence type="ECO:0000256" key="5">
    <source>
        <dbReference type="ARBA" id="ARBA00022776"/>
    </source>
</evidence>
<keyword evidence="3" id="KW-0677">Repeat</keyword>
<keyword evidence="5" id="KW-0498">Mitosis</keyword>
<comment type="function">
    <text evidence="9">Cohesin cofactor dispensable during the meiotic division but playing an important role in DNA repair by homologous recombination (HR) probably by helping SMC5/SMC6 complex. Regulator of sister chromatid cohesion in mitosis which may stabilize cohesin complex association with chromatin. May couple sister chromatid cohesion during mitosis to DNA replication. Cohesion ensures that chromosome partitioning is accurate in both meiotic and mitotic cells and plays an important role in DNA repair.</text>
</comment>
<feature type="compositionally biased region" description="Basic and acidic residues" evidence="10">
    <location>
        <begin position="927"/>
        <end position="938"/>
    </location>
</feature>
<feature type="compositionally biased region" description="Basic and acidic residues" evidence="10">
    <location>
        <begin position="732"/>
        <end position="745"/>
    </location>
</feature>
<evidence type="ECO:0000256" key="2">
    <source>
        <dbReference type="ARBA" id="ARBA00006254"/>
    </source>
</evidence>
<dbReference type="SUPFAM" id="SSF63748">
    <property type="entry name" value="Tudor/PWWP/MBT"/>
    <property type="match status" value="1"/>
</dbReference>
<accession>A0A6A1W0P7</accession>
<dbReference type="FunFam" id="2.30.30.140:FF:000033">
    <property type="entry name" value="Binding protein"/>
    <property type="match status" value="1"/>
</dbReference>
<feature type="region of interest" description="Disordered" evidence="10">
    <location>
        <begin position="375"/>
        <end position="514"/>
    </location>
</feature>
<comment type="subcellular location">
    <subcellularLocation>
        <location evidence="1">Nucleus</location>
    </subcellularLocation>
</comment>
<feature type="region of interest" description="Disordered" evidence="10">
    <location>
        <begin position="528"/>
        <end position="745"/>
    </location>
</feature>
<dbReference type="PANTHER" id="PTHR12663">
    <property type="entry name" value="ANDROGEN INDUCED INHIBITOR OF PROLIFERATION AS3 / PDS5-RELATED"/>
    <property type="match status" value="1"/>
</dbReference>
<dbReference type="GO" id="GO:0009556">
    <property type="term" value="P:microsporogenesis"/>
    <property type="evidence" value="ECO:0007669"/>
    <property type="project" value="UniProtKB-ARBA"/>
</dbReference>
<dbReference type="AlphaFoldDB" id="A0A6A1W0P7"/>
<keyword evidence="5" id="KW-0132">Cell division</keyword>
<comment type="similarity">
    <text evidence="2">Belongs to the PDS5 family.</text>
</comment>
<keyword evidence="7" id="KW-0539">Nucleus</keyword>
<name>A0A6A1W0P7_9ROSI</name>